<reference evidence="1 2" key="1">
    <citation type="submission" date="2019-05" db="EMBL/GenBank/DDBJ databases">
        <authorList>
            <person name="Lee S.D."/>
        </authorList>
    </citation>
    <scope>NUCLEOTIDE SEQUENCE [LARGE SCALE GENOMIC DNA]</scope>
    <source>
        <strain evidence="1 2">GH2-6</strain>
    </source>
</reference>
<keyword evidence="2" id="KW-1185">Reference proteome</keyword>
<evidence type="ECO:0000313" key="2">
    <source>
        <dbReference type="Proteomes" id="UP000307874"/>
    </source>
</evidence>
<organism evidence="1 2">
    <name type="scientific">Martelella lutilitoris</name>
    <dbReference type="NCBI Taxonomy" id="2583532"/>
    <lineage>
        <taxon>Bacteria</taxon>
        <taxon>Pseudomonadati</taxon>
        <taxon>Pseudomonadota</taxon>
        <taxon>Alphaproteobacteria</taxon>
        <taxon>Hyphomicrobiales</taxon>
        <taxon>Aurantimonadaceae</taxon>
        <taxon>Martelella</taxon>
    </lineage>
</organism>
<dbReference type="AlphaFoldDB" id="A0A5C4JNI7"/>
<dbReference type="RefSeq" id="WP_138750208.1">
    <property type="nucleotide sequence ID" value="NZ_VCLB01000012.1"/>
</dbReference>
<proteinExistence type="predicted"/>
<dbReference type="OrthoDB" id="7911318at2"/>
<reference evidence="1 2" key="2">
    <citation type="submission" date="2019-06" db="EMBL/GenBank/DDBJ databases">
        <title>Martelella lutilitoris sp. nov., isolated from a tidal mudflat.</title>
        <authorList>
            <person name="Kim Y.-J."/>
        </authorList>
    </citation>
    <scope>NUCLEOTIDE SEQUENCE [LARGE SCALE GENOMIC DNA]</scope>
    <source>
        <strain evidence="1 2">GH2-6</strain>
    </source>
</reference>
<name>A0A5C4JNI7_9HYPH</name>
<protein>
    <submittedName>
        <fullName evidence="1">Uncharacterized protein</fullName>
    </submittedName>
</protein>
<accession>A0A5C4JNI7</accession>
<evidence type="ECO:0000313" key="1">
    <source>
        <dbReference type="EMBL" id="TNB46149.1"/>
    </source>
</evidence>
<dbReference type="Proteomes" id="UP000307874">
    <property type="component" value="Unassembled WGS sequence"/>
</dbReference>
<gene>
    <name evidence="1" type="ORF">FF124_19800</name>
</gene>
<sequence length="136" mass="14759">MADFAEWIEACSPAFGWGPGQFLEAYPLSRTDAAKVALENDPFGSELIRIIKRHRATGFSGTATHLLEVLNEHAAPAIKNMRVWPSTAATLGTLVRRAAPLLRSEGYAVTDSRTAEGRMIITRPLSSAHPNEETGV</sequence>
<dbReference type="EMBL" id="VCLB01000012">
    <property type="protein sequence ID" value="TNB46149.1"/>
    <property type="molecule type" value="Genomic_DNA"/>
</dbReference>
<comment type="caution">
    <text evidence="1">The sequence shown here is derived from an EMBL/GenBank/DDBJ whole genome shotgun (WGS) entry which is preliminary data.</text>
</comment>